<feature type="region of interest" description="Disordered" evidence="1">
    <location>
        <begin position="257"/>
        <end position="353"/>
    </location>
</feature>
<evidence type="ECO:0000259" key="3">
    <source>
        <dbReference type="Pfam" id="PF15082"/>
    </source>
</evidence>
<dbReference type="Proteomes" id="UP000278807">
    <property type="component" value="Unassembled WGS sequence"/>
</dbReference>
<feature type="compositionally biased region" description="Polar residues" evidence="1">
    <location>
        <begin position="290"/>
        <end position="302"/>
    </location>
</feature>
<dbReference type="Pfam" id="PF15082">
    <property type="entry name" value="DUF4549"/>
    <property type="match status" value="1"/>
</dbReference>
<name>A0A0R3T6K3_RODNA</name>
<reference evidence="6" key="1">
    <citation type="submission" date="2017-02" db="UniProtKB">
        <authorList>
            <consortium name="WormBaseParasite"/>
        </authorList>
    </citation>
    <scope>IDENTIFICATION</scope>
</reference>
<keyword evidence="2" id="KW-0812">Transmembrane</keyword>
<sequence>MDNDEDFLKTQEEGLKADYQELRIQIEENEIIHGIPSKGMSSIYIPRDPEYFRRRRKLAIQRTLQVSSPSELIIQADQMVADQETCLKGEINATTLIPLLLQYFLDRMGEIVIAKHILMLRWKRYCSDTMKVEQVYQDYLTIIGRLTDEYLECSSRAHRLSAGEEALLAGNDSALECAEFEDIQIYWRALIFKLQSQTYFKQLINLIKWFPYGHREGFKQDLSKQPQHLLNYNEDQDIRQMLSLVLDKGPATVRADDEKLHSIITSEEDTDTTEALPPSSFPEEMDHNPIGTQESVAESGQSPRDDAETLTTGHSASESLRADDSTKRDYTDSNSPPWKSSYITNLTPDNLPETPTGSMTSFKPAIMIKDQEEQDVKIADQTFKFSEHSPQPPGIYAAHLEGAGNPLLPTSTNIQFTVAGGGSVVNESYFGLPMHTTDIANIRPYLAIFLEAYNIEFNVHTIRSAADEMELFGVINRNFNRIFLEQEEKRTFKTYDAPSAISEKWGVETPNRAMKKPANWLQFRKLKPHRNAYLVETMTKLRCAGNVDEILRSLSAFFKINKPEHVQGALRNHAMLVKNPPIIHSASVVNHRQGMKISEIYRKIFSNPELYKEVSSSVKNNDRSQFELAEALQRLGLDDANYGTEDPSSIQGGYLSYLHLRHLKIRDFQRTCISILNYFRSIERTLTINDQGLSLSSRGVERVSPQNHRFGPQMNGNQAGTSNLSWHSYLFNTPREYRIKESEFMQFADIENHDDFYYHENNRIHVRDQVGCWIIYDCALEDFNNLENDLLLLSTHFIQKDKALSIKRRQIEIDVNQKEFNIASYAHSEIDRFGVLYDIWTNESAFQEAKKELMDVYVEAYQHICSRDSRRRLAQVMVDLMHQRPRIELNANYFVLAYRYECAILRLKAAILKHCFDTQIEQQREYIYKLGTDCTEYGYPLAYSRNYLFSSNSDKPALTPCYLLELRTSLSMAPNLAEALQQAVNLTFDLLSPTRMIDEVVLEKQFYEVLQKEIINMEPPGFSYTQALQKDLFANNFIDDAKQMSTFLQERYTSIQEANTRGDKSQRKAFLLNKLGHVFNVVFLRHRLITCLWETEILAKIYLHTAIKMGYDEYHLFLRPVQFEAASYKESANDAKPPIYITSVQDDDSIVDKFITSALPLAIHELDETHVGKFSFKGKVNVAELCDERGVENLLIILKTQLTHKNALITALMLAFNALPSFFNAFALGRSKKGFTSVNEATSIAEYTGFLTSQMGPTPLAFERAFRQPNVDFHPEAFFSIQLEKSICRDRVMNAYAKKIQGMTKSKSGSSNESEKLKR</sequence>
<feature type="transmembrane region" description="Helical" evidence="2">
    <location>
        <begin position="1207"/>
        <end position="1228"/>
    </location>
</feature>
<feature type="compositionally biased region" description="Polar residues" evidence="1">
    <location>
        <begin position="309"/>
        <end position="318"/>
    </location>
</feature>
<evidence type="ECO:0000313" key="5">
    <source>
        <dbReference type="Proteomes" id="UP000278807"/>
    </source>
</evidence>
<protein>
    <submittedName>
        <fullName evidence="6">DUF4549 domain-containing protein</fullName>
    </submittedName>
</protein>
<evidence type="ECO:0000313" key="4">
    <source>
        <dbReference type="EMBL" id="VDN98549.1"/>
    </source>
</evidence>
<dbReference type="OrthoDB" id="76966at2759"/>
<reference evidence="4 5" key="2">
    <citation type="submission" date="2018-11" db="EMBL/GenBank/DDBJ databases">
        <authorList>
            <consortium name="Pathogen Informatics"/>
        </authorList>
    </citation>
    <scope>NUCLEOTIDE SEQUENCE [LARGE SCALE GENOMIC DNA]</scope>
</reference>
<feature type="compositionally biased region" description="Polar residues" evidence="1">
    <location>
        <begin position="332"/>
        <end position="353"/>
    </location>
</feature>
<evidence type="ECO:0000256" key="1">
    <source>
        <dbReference type="SAM" id="MobiDB-lite"/>
    </source>
</evidence>
<keyword evidence="2" id="KW-0472">Membrane</keyword>
<dbReference type="EMBL" id="UZAE01001379">
    <property type="protein sequence ID" value="VDN98549.1"/>
    <property type="molecule type" value="Genomic_DNA"/>
</dbReference>
<gene>
    <name evidence="4" type="ORF">HNAJ_LOCUS2690</name>
</gene>
<dbReference type="WBParaSite" id="HNAJ_0000269101-mRNA-1">
    <property type="protein sequence ID" value="HNAJ_0000269101-mRNA-1"/>
    <property type="gene ID" value="HNAJ_0000269101"/>
</dbReference>
<proteinExistence type="predicted"/>
<feature type="compositionally biased region" description="Basic and acidic residues" evidence="1">
    <location>
        <begin position="320"/>
        <end position="331"/>
    </location>
</feature>
<evidence type="ECO:0000256" key="2">
    <source>
        <dbReference type="SAM" id="Phobius"/>
    </source>
</evidence>
<feature type="domain" description="DUF4549" evidence="3">
    <location>
        <begin position="8"/>
        <end position="139"/>
    </location>
</feature>
<dbReference type="STRING" id="102285.A0A0R3T6K3"/>
<keyword evidence="5" id="KW-1185">Reference proteome</keyword>
<organism evidence="6">
    <name type="scientific">Rodentolepis nana</name>
    <name type="common">Dwarf tapeworm</name>
    <name type="synonym">Hymenolepis nana</name>
    <dbReference type="NCBI Taxonomy" id="102285"/>
    <lineage>
        <taxon>Eukaryota</taxon>
        <taxon>Metazoa</taxon>
        <taxon>Spiralia</taxon>
        <taxon>Lophotrochozoa</taxon>
        <taxon>Platyhelminthes</taxon>
        <taxon>Cestoda</taxon>
        <taxon>Eucestoda</taxon>
        <taxon>Cyclophyllidea</taxon>
        <taxon>Hymenolepididae</taxon>
        <taxon>Rodentolepis</taxon>
    </lineage>
</organism>
<dbReference type="InterPro" id="IPR029376">
    <property type="entry name" value="DUF4549"/>
</dbReference>
<evidence type="ECO:0000313" key="6">
    <source>
        <dbReference type="WBParaSite" id="HNAJ_0000269101-mRNA-1"/>
    </source>
</evidence>
<dbReference type="PANTHER" id="PTHR33331">
    <property type="entry name" value="COILED-COIL DOMAIN-CONTAINING PROTEIN 162"/>
    <property type="match status" value="1"/>
</dbReference>
<keyword evidence="2" id="KW-1133">Transmembrane helix</keyword>
<accession>A0A0R3T6K3</accession>
<dbReference type="InterPro" id="IPR040401">
    <property type="entry name" value="CCDC162"/>
</dbReference>
<dbReference type="PANTHER" id="PTHR33331:SF13">
    <property type="entry name" value="COILED-COIL DOMAIN CONTAINING 162"/>
    <property type="match status" value="1"/>
</dbReference>